<keyword evidence="3" id="KW-0808">Transferase</keyword>
<dbReference type="PANTHER" id="PTHR22937">
    <property type="entry name" value="E3 UBIQUITIN-PROTEIN LIGASE RNF165"/>
    <property type="match status" value="1"/>
</dbReference>
<evidence type="ECO:0000256" key="5">
    <source>
        <dbReference type="ARBA" id="ARBA00022771"/>
    </source>
</evidence>
<feature type="compositionally biased region" description="Polar residues" evidence="8">
    <location>
        <begin position="399"/>
        <end position="418"/>
    </location>
</feature>
<feature type="compositionally biased region" description="Low complexity" evidence="8">
    <location>
        <begin position="233"/>
        <end position="243"/>
    </location>
</feature>
<dbReference type="InterPro" id="IPR045191">
    <property type="entry name" value="MBR1/2-like"/>
</dbReference>
<evidence type="ECO:0000256" key="6">
    <source>
        <dbReference type="ARBA" id="ARBA00022786"/>
    </source>
</evidence>
<protein>
    <recommendedName>
        <fullName evidence="2">RING-type E3 ubiquitin transferase</fullName>
        <ecNumber evidence="2">2.3.2.27</ecNumber>
    </recommendedName>
</protein>
<evidence type="ECO:0000256" key="4">
    <source>
        <dbReference type="ARBA" id="ARBA00022723"/>
    </source>
</evidence>
<gene>
    <name evidence="9" type="primary">napA_18</name>
    <name evidence="10" type="synonym">napA_5</name>
    <name evidence="9" type="ORF">g.41822</name>
    <name evidence="10" type="ORF">g.41823</name>
</gene>
<organism evidence="9">
    <name type="scientific">Anthurium amnicola</name>
    <dbReference type="NCBI Taxonomy" id="1678845"/>
    <lineage>
        <taxon>Eukaryota</taxon>
        <taxon>Viridiplantae</taxon>
        <taxon>Streptophyta</taxon>
        <taxon>Embryophyta</taxon>
        <taxon>Tracheophyta</taxon>
        <taxon>Spermatophyta</taxon>
        <taxon>Magnoliopsida</taxon>
        <taxon>Liliopsida</taxon>
        <taxon>Araceae</taxon>
        <taxon>Pothoideae</taxon>
        <taxon>Potheae</taxon>
        <taxon>Anthurium</taxon>
    </lineage>
</organism>
<reference evidence="9" key="1">
    <citation type="submission" date="2015-07" db="EMBL/GenBank/DDBJ databases">
        <title>Transcriptome Assembly of Anthurium amnicola.</title>
        <authorList>
            <person name="Suzuki J."/>
        </authorList>
    </citation>
    <scope>NUCLEOTIDE SEQUENCE</scope>
</reference>
<dbReference type="PANTHER" id="PTHR22937:SF224">
    <property type="entry name" value="E3 UBIQUITIN-PROTEIN LIGASE MBR1-RELATED"/>
    <property type="match status" value="1"/>
</dbReference>
<evidence type="ECO:0000313" key="9">
    <source>
        <dbReference type="EMBL" id="JAT40860.1"/>
    </source>
</evidence>
<keyword evidence="4" id="KW-0479">Metal-binding</keyword>
<dbReference type="EMBL" id="GDJX01027076">
    <property type="protein sequence ID" value="JAT40860.1"/>
    <property type="molecule type" value="Transcribed_RNA"/>
</dbReference>
<name>A0A1D1XEN1_9ARAE</name>
<evidence type="ECO:0000313" key="10">
    <source>
        <dbReference type="EMBL" id="JAT41180.1"/>
    </source>
</evidence>
<evidence type="ECO:0000256" key="7">
    <source>
        <dbReference type="ARBA" id="ARBA00022833"/>
    </source>
</evidence>
<keyword evidence="7" id="KW-0862">Zinc</keyword>
<dbReference type="AlphaFoldDB" id="A0A1D1XEN1"/>
<feature type="region of interest" description="Disordered" evidence="8">
    <location>
        <begin position="220"/>
        <end position="243"/>
    </location>
</feature>
<proteinExistence type="predicted"/>
<feature type="region of interest" description="Disordered" evidence="8">
    <location>
        <begin position="399"/>
        <end position="424"/>
    </location>
</feature>
<feature type="region of interest" description="Disordered" evidence="8">
    <location>
        <begin position="520"/>
        <end position="552"/>
    </location>
</feature>
<evidence type="ECO:0000256" key="3">
    <source>
        <dbReference type="ARBA" id="ARBA00022679"/>
    </source>
</evidence>
<feature type="region of interest" description="Disordered" evidence="8">
    <location>
        <begin position="266"/>
        <end position="289"/>
    </location>
</feature>
<accession>A0A1D1XEN1</accession>
<feature type="compositionally biased region" description="Low complexity" evidence="8">
    <location>
        <begin position="529"/>
        <end position="546"/>
    </location>
</feature>
<keyword evidence="5" id="KW-0863">Zinc-finger</keyword>
<dbReference type="EMBL" id="GDJX01026756">
    <property type="protein sequence ID" value="JAT41180.1"/>
    <property type="molecule type" value="Transcribed_RNA"/>
</dbReference>
<keyword evidence="6" id="KW-0833">Ubl conjugation pathway</keyword>
<evidence type="ECO:0000256" key="1">
    <source>
        <dbReference type="ARBA" id="ARBA00000900"/>
    </source>
</evidence>
<feature type="compositionally biased region" description="Low complexity" evidence="8">
    <location>
        <begin position="266"/>
        <end position="279"/>
    </location>
</feature>
<feature type="non-terminal residue" evidence="9">
    <location>
        <position position="684"/>
    </location>
</feature>
<evidence type="ECO:0000256" key="2">
    <source>
        <dbReference type="ARBA" id="ARBA00012483"/>
    </source>
</evidence>
<sequence length="684" mass="74737">MQEQRSTVESFPEAFEFDHASSSSSSAIDRHVYWNNVLNIGDPRNTPEYLLSSSGENMSLRSVVSQESGTLSDWNLGGSGSSETTVNRIRHDEAQMENRINRWASTLTANVEAGPSLEERRLEAADIRSLDNVGINLNTNPTAQEEIFLQNSFNDSDHEARFSNTGQVSQPGTRSFYNPLGPEVEQIPSAYGSTNPCGTSVGAFGYLSDDADGRPENLLDGRRLSGKRKNIEGVSGQSSGSGSCGYFQQTENGLLHNVSTINISSSSLNTSRSLDNLSSVNSPEERLNPRHNTLSRAAASGCLPSTNAAGSAEGSQRNFRMRINPAHEADSSAPDLWALGNSSRRPSVWSSHQPPPLFIPLNFRETRPTMPCSSSENQSPLPSVPGVLHVVHPLPWNGTSNSRVGSYSDSPVISSERSTTLREEADSRVMQRNNISEHPIPFPADELQNGVEGPTNWSLANDNISIPGDAASASRVGSSAGVHPSISATWLAQQNPPNPYPQGLSDFVHRAFPPANSDIPGQLNNFLPQPSVHSSSSQQIASQSGSVRRTHQQPLLRSAFLMDRRSDFTGPSLRLRTLAAVREGRSRVISEHIRNALDLMLRGENIRFESAFYGVADSHDRHRDMRLDVDNMSYEELLALEERIGNVSTGLSEETILKHLKQQKYFCITLMPSGEAEPCCICQE</sequence>
<evidence type="ECO:0000256" key="8">
    <source>
        <dbReference type="SAM" id="MobiDB-lite"/>
    </source>
</evidence>
<dbReference type="GO" id="GO:0061630">
    <property type="term" value="F:ubiquitin protein ligase activity"/>
    <property type="evidence" value="ECO:0007669"/>
    <property type="project" value="UniProtKB-EC"/>
</dbReference>
<comment type="catalytic activity">
    <reaction evidence="1">
        <text>S-ubiquitinyl-[E2 ubiquitin-conjugating enzyme]-L-cysteine + [acceptor protein]-L-lysine = [E2 ubiquitin-conjugating enzyme]-L-cysteine + N(6)-ubiquitinyl-[acceptor protein]-L-lysine.</text>
        <dbReference type="EC" id="2.3.2.27"/>
    </reaction>
</comment>
<dbReference type="GO" id="GO:0008270">
    <property type="term" value="F:zinc ion binding"/>
    <property type="evidence" value="ECO:0007669"/>
    <property type="project" value="UniProtKB-KW"/>
</dbReference>
<dbReference type="EC" id="2.3.2.27" evidence="2"/>